<proteinExistence type="predicted"/>
<evidence type="ECO:0000313" key="6">
    <source>
        <dbReference type="EMBL" id="EOT28949.1"/>
    </source>
</evidence>
<evidence type="ECO:0000256" key="5">
    <source>
        <dbReference type="SAM" id="Phobius"/>
    </source>
</evidence>
<dbReference type="SUPFAM" id="SSF90123">
    <property type="entry name" value="ABC transporter transmembrane region"/>
    <property type="match status" value="1"/>
</dbReference>
<dbReference type="PATRIC" id="fig|1139996.3.peg.1455"/>
<evidence type="ECO:0000256" key="2">
    <source>
        <dbReference type="ARBA" id="ARBA00022692"/>
    </source>
</evidence>
<keyword evidence="3 5" id="KW-1133">Transmembrane helix</keyword>
<evidence type="ECO:0000256" key="4">
    <source>
        <dbReference type="ARBA" id="ARBA00023136"/>
    </source>
</evidence>
<dbReference type="Gene3D" id="1.20.1560.10">
    <property type="entry name" value="ABC transporter type 1, transmembrane domain"/>
    <property type="match status" value="1"/>
</dbReference>
<keyword evidence="7" id="KW-1185">Reference proteome</keyword>
<dbReference type="InterPro" id="IPR036640">
    <property type="entry name" value="ABC1_TM_sf"/>
</dbReference>
<sequence length="106" mass="12085">MYIKELATYQQTAKKATNVTTKMAFIHEAFFACFALSVALLKVSVVVLFFTKHLTLSLGGFIALLAYMDKIYQPIAIFNVLFVQYRLDKIAYARLETILHAKDDKN</sequence>
<gene>
    <name evidence="6" type="ORF">OMQ_01471</name>
</gene>
<dbReference type="eggNOG" id="COG1132">
    <property type="taxonomic scope" value="Bacteria"/>
</dbReference>
<organism evidence="6 7">
    <name type="scientific">Enterococcus saccharolyticus subsp. saccharolyticus ATCC 43076</name>
    <dbReference type="NCBI Taxonomy" id="1139996"/>
    <lineage>
        <taxon>Bacteria</taxon>
        <taxon>Bacillati</taxon>
        <taxon>Bacillota</taxon>
        <taxon>Bacilli</taxon>
        <taxon>Lactobacillales</taxon>
        <taxon>Enterococcaceae</taxon>
        <taxon>Enterococcus</taxon>
    </lineage>
</organism>
<feature type="transmembrane region" description="Helical" evidence="5">
    <location>
        <begin position="29"/>
        <end position="51"/>
    </location>
</feature>
<reference evidence="6 7" key="1">
    <citation type="submission" date="2013-03" db="EMBL/GenBank/DDBJ databases">
        <title>The Genome Sequence of Enterococcus saccharolyticus ATCC_43076 (Illumina only assembly).</title>
        <authorList>
            <consortium name="The Broad Institute Genomics Platform"/>
            <consortium name="The Broad Institute Genome Sequencing Center for Infectious Disease"/>
            <person name="Earl A."/>
            <person name="Russ C."/>
            <person name="Gilmore M."/>
            <person name="Surin D."/>
            <person name="Walker B."/>
            <person name="Young S."/>
            <person name="Zeng Q."/>
            <person name="Gargeya S."/>
            <person name="Fitzgerald M."/>
            <person name="Haas B."/>
            <person name="Abouelleil A."/>
            <person name="Allen A.W."/>
            <person name="Alvarado L."/>
            <person name="Arachchi H.M."/>
            <person name="Berlin A.M."/>
            <person name="Chapman S.B."/>
            <person name="Gainer-Dewar J."/>
            <person name="Goldberg J."/>
            <person name="Griggs A."/>
            <person name="Gujja S."/>
            <person name="Hansen M."/>
            <person name="Howarth C."/>
            <person name="Imamovic A."/>
            <person name="Ireland A."/>
            <person name="Larimer J."/>
            <person name="McCowan C."/>
            <person name="Murphy C."/>
            <person name="Pearson M."/>
            <person name="Poon T.W."/>
            <person name="Priest M."/>
            <person name="Roberts A."/>
            <person name="Saif S."/>
            <person name="Shea T."/>
            <person name="Sisk P."/>
            <person name="Sykes S."/>
            <person name="Wortman J."/>
            <person name="Nusbaum C."/>
            <person name="Birren B."/>
        </authorList>
    </citation>
    <scope>NUCLEOTIDE SEQUENCE [LARGE SCALE GENOMIC DNA]</scope>
    <source>
        <strain evidence="6 7">ATCC 43076</strain>
    </source>
</reference>
<dbReference type="GO" id="GO:0005524">
    <property type="term" value="F:ATP binding"/>
    <property type="evidence" value="ECO:0007669"/>
    <property type="project" value="InterPro"/>
</dbReference>
<dbReference type="AlphaFoldDB" id="S0NTT2"/>
<dbReference type="OrthoDB" id="9802264at2"/>
<evidence type="ECO:0000313" key="7">
    <source>
        <dbReference type="Proteomes" id="UP000014136"/>
    </source>
</evidence>
<dbReference type="RefSeq" id="WP_016175266.1">
    <property type="nucleotide sequence ID" value="NZ_KE136389.1"/>
</dbReference>
<dbReference type="EMBL" id="AHYT01000005">
    <property type="protein sequence ID" value="EOT28949.1"/>
    <property type="molecule type" value="Genomic_DNA"/>
</dbReference>
<dbReference type="GO" id="GO:0005886">
    <property type="term" value="C:plasma membrane"/>
    <property type="evidence" value="ECO:0007669"/>
    <property type="project" value="UniProtKB-SubCell"/>
</dbReference>
<dbReference type="Proteomes" id="UP000014136">
    <property type="component" value="Unassembled WGS sequence"/>
</dbReference>
<dbReference type="HOGENOM" id="CLU_2219046_0_0_9"/>
<protein>
    <submittedName>
        <fullName evidence="6">Uncharacterized protein</fullName>
    </submittedName>
</protein>
<dbReference type="STRING" id="41997.RV16_GL001721"/>
<name>S0NTT2_9ENTE</name>
<comment type="caution">
    <text evidence="6">The sequence shown here is derived from an EMBL/GenBank/DDBJ whole genome shotgun (WGS) entry which is preliminary data.</text>
</comment>
<comment type="subcellular location">
    <subcellularLocation>
        <location evidence="1">Cell membrane</location>
        <topology evidence="1">Multi-pass membrane protein</topology>
    </subcellularLocation>
</comment>
<keyword evidence="2 5" id="KW-0812">Transmembrane</keyword>
<evidence type="ECO:0000256" key="1">
    <source>
        <dbReference type="ARBA" id="ARBA00004651"/>
    </source>
</evidence>
<accession>S0NTT2</accession>
<evidence type="ECO:0000256" key="3">
    <source>
        <dbReference type="ARBA" id="ARBA00022989"/>
    </source>
</evidence>
<keyword evidence="4 5" id="KW-0472">Membrane</keyword>
<feature type="transmembrane region" description="Helical" evidence="5">
    <location>
        <begin position="71"/>
        <end position="87"/>
    </location>
</feature>